<keyword evidence="2" id="KW-1185">Reference proteome</keyword>
<sequence length="181" mass="20009">MEARRVECDFMNRTGKRWSNAGRVTVGVGSAALAFIPVVGPFLAIGAIAAQAPTWGQDLTHTALEVLYKCRSCGHKVHVTYEIIQEGEVSNAPGRYTNPYERPLVSSKNESFVDIERLFREMPTSYNFAYNNCKQWTAGLTFEINNIGLAYHWSIPAALLEEPSCGGVRHIGPVSRGRCSN</sequence>
<name>A0A183BMI5_GLOPA</name>
<protein>
    <submittedName>
        <fullName evidence="3">LRAT domain-containing protein</fullName>
    </submittedName>
</protein>
<reference evidence="3" key="2">
    <citation type="submission" date="2016-06" db="UniProtKB">
        <authorList>
            <consortium name="WormBaseParasite"/>
        </authorList>
    </citation>
    <scope>IDENTIFICATION</scope>
</reference>
<feature type="transmembrane region" description="Helical" evidence="1">
    <location>
        <begin position="21"/>
        <end position="44"/>
    </location>
</feature>
<keyword evidence="1" id="KW-1133">Transmembrane helix</keyword>
<keyword evidence="1" id="KW-0812">Transmembrane</keyword>
<evidence type="ECO:0000313" key="3">
    <source>
        <dbReference type="WBParaSite" id="GPLIN_000182000"/>
    </source>
</evidence>
<dbReference type="WBParaSite" id="GPLIN_000182000">
    <property type="protein sequence ID" value="GPLIN_000182000"/>
    <property type="gene ID" value="GPLIN_000182000"/>
</dbReference>
<keyword evidence="1" id="KW-0472">Membrane</keyword>
<evidence type="ECO:0000256" key="1">
    <source>
        <dbReference type="SAM" id="Phobius"/>
    </source>
</evidence>
<accession>A0A183BMI5</accession>
<evidence type="ECO:0000313" key="2">
    <source>
        <dbReference type="Proteomes" id="UP000050741"/>
    </source>
</evidence>
<organism evidence="2 3">
    <name type="scientific">Globodera pallida</name>
    <name type="common">Potato cyst nematode worm</name>
    <name type="synonym">Heterodera pallida</name>
    <dbReference type="NCBI Taxonomy" id="36090"/>
    <lineage>
        <taxon>Eukaryota</taxon>
        <taxon>Metazoa</taxon>
        <taxon>Ecdysozoa</taxon>
        <taxon>Nematoda</taxon>
        <taxon>Chromadorea</taxon>
        <taxon>Rhabditida</taxon>
        <taxon>Tylenchina</taxon>
        <taxon>Tylenchomorpha</taxon>
        <taxon>Tylenchoidea</taxon>
        <taxon>Heteroderidae</taxon>
        <taxon>Heteroderinae</taxon>
        <taxon>Globodera</taxon>
    </lineage>
</organism>
<dbReference type="Proteomes" id="UP000050741">
    <property type="component" value="Unassembled WGS sequence"/>
</dbReference>
<dbReference type="AlphaFoldDB" id="A0A183BMI5"/>
<proteinExistence type="predicted"/>
<reference evidence="2" key="1">
    <citation type="submission" date="2014-05" db="EMBL/GenBank/DDBJ databases">
        <title>The genome and life-stage specific transcriptomes of Globodera pallida elucidate key aspects of plant parasitism by a cyst nematode.</title>
        <authorList>
            <person name="Cotton J.A."/>
            <person name="Lilley C.J."/>
            <person name="Jones L.M."/>
            <person name="Kikuchi T."/>
            <person name="Reid A.J."/>
            <person name="Thorpe P."/>
            <person name="Tsai I.J."/>
            <person name="Beasley H."/>
            <person name="Blok V."/>
            <person name="Cock P.J.A."/>
            <person name="Van den Akker S.E."/>
            <person name="Holroyd N."/>
            <person name="Hunt M."/>
            <person name="Mantelin S."/>
            <person name="Naghra H."/>
            <person name="Pain A."/>
            <person name="Palomares-Rius J.E."/>
            <person name="Zarowiecki M."/>
            <person name="Berriman M."/>
            <person name="Jones J.T."/>
            <person name="Urwin P.E."/>
        </authorList>
    </citation>
    <scope>NUCLEOTIDE SEQUENCE [LARGE SCALE GENOMIC DNA]</scope>
    <source>
        <strain evidence="2">Lindley</strain>
    </source>
</reference>